<gene>
    <name evidence="2" type="ORF">D4L85_34060</name>
</gene>
<reference evidence="3" key="1">
    <citation type="submission" date="2018-09" db="EMBL/GenBank/DDBJ databases">
        <title>Chryseolinea sp. KIS68-18 isolated from soil.</title>
        <authorList>
            <person name="Weon H.-Y."/>
            <person name="Kwon S.-W."/>
            <person name="Lee S.A."/>
        </authorList>
    </citation>
    <scope>NUCLEOTIDE SEQUENCE [LARGE SCALE GENOMIC DNA]</scope>
    <source>
        <strain evidence="3">KIS68-18</strain>
    </source>
</reference>
<keyword evidence="1" id="KW-0233">DNA recombination</keyword>
<dbReference type="GO" id="GO:0015074">
    <property type="term" value="P:DNA integration"/>
    <property type="evidence" value="ECO:0007669"/>
    <property type="project" value="InterPro"/>
</dbReference>
<dbReference type="GO" id="GO:0006310">
    <property type="term" value="P:DNA recombination"/>
    <property type="evidence" value="ECO:0007669"/>
    <property type="project" value="UniProtKB-KW"/>
</dbReference>
<sequence length="134" mass="15438">MKPHKTGKYGTKVINKPLNDLARILLGDEINERTDRRIFHRYNEQYSNELLKEIAKGISIKRRLYHHVGRATFASLYDQAGGNHRSLMEHMGLRKMNTLMRYVKTNEKVIADAIGKMNDSMSDSLSNKISMPGF</sequence>
<dbReference type="AlphaFoldDB" id="A0A385SWF2"/>
<organism evidence="2 3">
    <name type="scientific">Chryseolinea soli</name>
    <dbReference type="NCBI Taxonomy" id="2321403"/>
    <lineage>
        <taxon>Bacteria</taxon>
        <taxon>Pseudomonadati</taxon>
        <taxon>Bacteroidota</taxon>
        <taxon>Cytophagia</taxon>
        <taxon>Cytophagales</taxon>
        <taxon>Fulvivirgaceae</taxon>
        <taxon>Chryseolinea</taxon>
    </lineage>
</organism>
<evidence type="ECO:0000313" key="2">
    <source>
        <dbReference type="EMBL" id="AYB35304.1"/>
    </source>
</evidence>
<dbReference type="GO" id="GO:0003677">
    <property type="term" value="F:DNA binding"/>
    <property type="evidence" value="ECO:0007669"/>
    <property type="project" value="InterPro"/>
</dbReference>
<keyword evidence="3" id="KW-1185">Reference proteome</keyword>
<dbReference type="Gene3D" id="1.10.443.10">
    <property type="entry name" value="Intergrase catalytic core"/>
    <property type="match status" value="1"/>
</dbReference>
<name>A0A385SWF2_9BACT</name>
<dbReference type="InterPro" id="IPR011010">
    <property type="entry name" value="DNA_brk_join_enz"/>
</dbReference>
<dbReference type="EMBL" id="CP032382">
    <property type="protein sequence ID" value="AYB35304.1"/>
    <property type="molecule type" value="Genomic_DNA"/>
</dbReference>
<evidence type="ECO:0000313" key="3">
    <source>
        <dbReference type="Proteomes" id="UP000266183"/>
    </source>
</evidence>
<dbReference type="Proteomes" id="UP000266183">
    <property type="component" value="Chromosome"/>
</dbReference>
<proteinExistence type="predicted"/>
<dbReference type="InterPro" id="IPR013762">
    <property type="entry name" value="Integrase-like_cat_sf"/>
</dbReference>
<protein>
    <recommendedName>
        <fullName evidence="4">Tyr recombinase domain-containing protein</fullName>
    </recommendedName>
</protein>
<dbReference type="SUPFAM" id="SSF56349">
    <property type="entry name" value="DNA breaking-rejoining enzymes"/>
    <property type="match status" value="1"/>
</dbReference>
<accession>A0A385SWF2</accession>
<dbReference type="KEGG" id="chk:D4L85_34060"/>
<evidence type="ECO:0000256" key="1">
    <source>
        <dbReference type="ARBA" id="ARBA00023172"/>
    </source>
</evidence>
<evidence type="ECO:0008006" key="4">
    <source>
        <dbReference type="Google" id="ProtNLM"/>
    </source>
</evidence>